<feature type="domain" description="Predicted DNA-binding protein ribbon-helix-helix" evidence="2">
    <location>
        <begin position="34"/>
        <end position="74"/>
    </location>
</feature>
<accession>A0A0H4WRZ1</accession>
<feature type="compositionally biased region" description="Low complexity" evidence="1">
    <location>
        <begin position="1"/>
        <end position="19"/>
    </location>
</feature>
<dbReference type="STRING" id="1297742.A176_002476"/>
<dbReference type="RefSeq" id="WP_002639417.1">
    <property type="nucleotide sequence ID" value="NZ_CP012109.1"/>
</dbReference>
<dbReference type="InterPro" id="IPR038733">
    <property type="entry name" value="Predicted_DNA_bind_prot_RHH"/>
</dbReference>
<reference evidence="3 4" key="1">
    <citation type="journal article" date="2016" name="PLoS ONE">
        <title>Complete Genome Sequence and Comparative Genomics of a Novel Myxobacterium Myxococcus hansupus.</title>
        <authorList>
            <person name="Sharma G."/>
            <person name="Narwani T."/>
            <person name="Subramanian S."/>
        </authorList>
    </citation>
    <scope>NUCLEOTIDE SEQUENCE [LARGE SCALE GENOMIC DNA]</scope>
    <source>
        <strain evidence="4">mixupus</strain>
    </source>
</reference>
<dbReference type="Pfam" id="PF12651">
    <property type="entry name" value="RHH_3"/>
    <property type="match status" value="1"/>
</dbReference>
<gene>
    <name evidence="3" type="ORF">A176_002476</name>
</gene>
<evidence type="ECO:0000313" key="3">
    <source>
        <dbReference type="EMBL" id="AKQ65564.1"/>
    </source>
</evidence>
<dbReference type="KEGG" id="mym:A176_002476"/>
<dbReference type="Proteomes" id="UP000009026">
    <property type="component" value="Chromosome"/>
</dbReference>
<dbReference type="PATRIC" id="fig|1297742.4.peg.2501"/>
<proteinExistence type="predicted"/>
<sequence>MQDGSASPLSPEAPSSPAATEVSVDVRGPDADIVSTHVLVPEEQVQKLRELARRTRIHQSEYLREAVDDLLGKYGRGTPKEEGQS</sequence>
<dbReference type="OrthoDB" id="5523835at2"/>
<protein>
    <recommendedName>
        <fullName evidence="2">Predicted DNA-binding protein ribbon-helix-helix domain-containing protein</fullName>
    </recommendedName>
</protein>
<evidence type="ECO:0000259" key="2">
    <source>
        <dbReference type="Pfam" id="PF12651"/>
    </source>
</evidence>
<dbReference type="AlphaFoldDB" id="A0A0H4WRZ1"/>
<name>A0A0H4WRZ1_9BACT</name>
<keyword evidence="4" id="KW-1185">Reference proteome</keyword>
<feature type="region of interest" description="Disordered" evidence="1">
    <location>
        <begin position="1"/>
        <end position="28"/>
    </location>
</feature>
<organism evidence="3 4">
    <name type="scientific">Pseudomyxococcus hansupus</name>
    <dbReference type="NCBI Taxonomy" id="1297742"/>
    <lineage>
        <taxon>Bacteria</taxon>
        <taxon>Pseudomonadati</taxon>
        <taxon>Myxococcota</taxon>
        <taxon>Myxococcia</taxon>
        <taxon>Myxococcales</taxon>
        <taxon>Cystobacterineae</taxon>
        <taxon>Myxococcaceae</taxon>
        <taxon>Pseudomyxococcus</taxon>
    </lineage>
</organism>
<dbReference type="EMBL" id="CP012109">
    <property type="protein sequence ID" value="AKQ65564.1"/>
    <property type="molecule type" value="Genomic_DNA"/>
</dbReference>
<evidence type="ECO:0000313" key="4">
    <source>
        <dbReference type="Proteomes" id="UP000009026"/>
    </source>
</evidence>
<evidence type="ECO:0000256" key="1">
    <source>
        <dbReference type="SAM" id="MobiDB-lite"/>
    </source>
</evidence>